<keyword evidence="7" id="KW-0807">Transducer</keyword>
<reference evidence="10" key="1">
    <citation type="submission" date="2022-01" db="EMBL/GenBank/DDBJ databases">
        <title>Genome Sequence Resource for Two Populations of Ditylenchus destructor, the Migratory Endoparasitic Phytonematode.</title>
        <authorList>
            <person name="Zhang H."/>
            <person name="Lin R."/>
            <person name="Xie B."/>
        </authorList>
    </citation>
    <scope>NUCLEOTIDE SEQUENCE</scope>
    <source>
        <strain evidence="10">BazhouSP</strain>
    </source>
</reference>
<gene>
    <name evidence="10" type="ORF">DdX_10231</name>
</gene>
<dbReference type="GO" id="GO:0004930">
    <property type="term" value="F:G protein-coupled receptor activity"/>
    <property type="evidence" value="ECO:0007669"/>
    <property type="project" value="UniProtKB-KW"/>
</dbReference>
<accession>A0AAD4MZI7</accession>
<dbReference type="PANTHER" id="PTHR24243">
    <property type="entry name" value="G-PROTEIN COUPLED RECEPTOR"/>
    <property type="match status" value="1"/>
</dbReference>
<keyword evidence="4" id="KW-0297">G-protein coupled receptor</keyword>
<dbReference type="PRINTS" id="PR00237">
    <property type="entry name" value="GPCRRHODOPSN"/>
</dbReference>
<dbReference type="Proteomes" id="UP001201812">
    <property type="component" value="Unassembled WGS sequence"/>
</dbReference>
<evidence type="ECO:0000256" key="3">
    <source>
        <dbReference type="ARBA" id="ARBA00022989"/>
    </source>
</evidence>
<dbReference type="Pfam" id="PF00001">
    <property type="entry name" value="7tm_1"/>
    <property type="match status" value="1"/>
</dbReference>
<sequence>MSIAKFFPIAGLSNMTRGADPAIAALNRAEAATAQSPFSDHSTNHTPMNRNAGYFSEYNDALGPPGTESLQLEETSLVAILYLSYMPICCLFGLTGNCMVWILIRSNRIFKKLPSSAYLLALALMSSLFLMSLLSFWVEEGFMKDQSEKHSMILCKSATFLAHFCDFASVWLIVCVGFERLTLLYRVSFRRSLVNAKRHVIFLLIASGVCNMWILFVAEINVYGGCDIKPQYEEVYNTFSLIETIICMIIPTAFIILSNFFVILKLRAHMKQIPSSPTVSFNTADTVYSTGPLHTTKTTKISKASLCRMGSKLSVSHAGLPTNPEAMASRIKRHSLRYTDLQLTRSLLIVTTVFIALNLPNYLYRIGIQFFHINDQSDLMQRLSFIAHILLYSHHACLFYLYIFNSPQMRKRLIPTALKLLECYCLKPPMQDFSDHGAI</sequence>
<keyword evidence="6 10" id="KW-0675">Receptor</keyword>
<feature type="domain" description="G-protein coupled receptors family 1 profile" evidence="9">
    <location>
        <begin position="96"/>
        <end position="402"/>
    </location>
</feature>
<feature type="transmembrane region" description="Helical" evidence="8">
    <location>
        <begin position="79"/>
        <end position="104"/>
    </location>
</feature>
<feature type="transmembrane region" description="Helical" evidence="8">
    <location>
        <begin position="116"/>
        <end position="138"/>
    </location>
</feature>
<evidence type="ECO:0000259" key="9">
    <source>
        <dbReference type="PROSITE" id="PS50262"/>
    </source>
</evidence>
<keyword evidence="5 8" id="KW-0472">Membrane</keyword>
<dbReference type="EMBL" id="JAKKPZ010000022">
    <property type="protein sequence ID" value="KAI1711353.1"/>
    <property type="molecule type" value="Genomic_DNA"/>
</dbReference>
<feature type="transmembrane region" description="Helical" evidence="8">
    <location>
        <begin position="238"/>
        <end position="264"/>
    </location>
</feature>
<keyword evidence="2 8" id="KW-0812">Transmembrane</keyword>
<evidence type="ECO:0000313" key="11">
    <source>
        <dbReference type="Proteomes" id="UP001201812"/>
    </source>
</evidence>
<evidence type="ECO:0000256" key="8">
    <source>
        <dbReference type="SAM" id="Phobius"/>
    </source>
</evidence>
<evidence type="ECO:0000256" key="5">
    <source>
        <dbReference type="ARBA" id="ARBA00023136"/>
    </source>
</evidence>
<evidence type="ECO:0000256" key="7">
    <source>
        <dbReference type="ARBA" id="ARBA00023224"/>
    </source>
</evidence>
<proteinExistence type="predicted"/>
<evidence type="ECO:0000256" key="4">
    <source>
        <dbReference type="ARBA" id="ARBA00023040"/>
    </source>
</evidence>
<name>A0AAD4MZI7_9BILA</name>
<feature type="transmembrane region" description="Helical" evidence="8">
    <location>
        <begin position="343"/>
        <end position="363"/>
    </location>
</feature>
<comment type="caution">
    <text evidence="10">The sequence shown here is derived from an EMBL/GenBank/DDBJ whole genome shotgun (WGS) entry which is preliminary data.</text>
</comment>
<dbReference type="PANTHER" id="PTHR24243:SF230">
    <property type="entry name" value="G-PROTEIN COUPLED RECEPTORS FAMILY 1 PROFILE DOMAIN-CONTAINING PROTEIN"/>
    <property type="match status" value="1"/>
</dbReference>
<feature type="transmembrane region" description="Helical" evidence="8">
    <location>
        <begin position="199"/>
        <end position="218"/>
    </location>
</feature>
<evidence type="ECO:0000313" key="10">
    <source>
        <dbReference type="EMBL" id="KAI1711353.1"/>
    </source>
</evidence>
<organism evidence="10 11">
    <name type="scientific">Ditylenchus destructor</name>
    <dbReference type="NCBI Taxonomy" id="166010"/>
    <lineage>
        <taxon>Eukaryota</taxon>
        <taxon>Metazoa</taxon>
        <taxon>Ecdysozoa</taxon>
        <taxon>Nematoda</taxon>
        <taxon>Chromadorea</taxon>
        <taxon>Rhabditida</taxon>
        <taxon>Tylenchina</taxon>
        <taxon>Tylenchomorpha</taxon>
        <taxon>Sphaerularioidea</taxon>
        <taxon>Anguinidae</taxon>
        <taxon>Anguininae</taxon>
        <taxon>Ditylenchus</taxon>
    </lineage>
</organism>
<feature type="transmembrane region" description="Helical" evidence="8">
    <location>
        <begin position="158"/>
        <end position="178"/>
    </location>
</feature>
<evidence type="ECO:0000256" key="6">
    <source>
        <dbReference type="ARBA" id="ARBA00023170"/>
    </source>
</evidence>
<evidence type="ECO:0000256" key="1">
    <source>
        <dbReference type="ARBA" id="ARBA00004141"/>
    </source>
</evidence>
<keyword evidence="3 8" id="KW-1133">Transmembrane helix</keyword>
<dbReference type="PROSITE" id="PS50262">
    <property type="entry name" value="G_PROTEIN_RECEP_F1_2"/>
    <property type="match status" value="1"/>
</dbReference>
<dbReference type="InterPro" id="IPR000276">
    <property type="entry name" value="GPCR_Rhodpsn"/>
</dbReference>
<comment type="subcellular location">
    <subcellularLocation>
        <location evidence="1">Membrane</location>
        <topology evidence="1">Multi-pass membrane protein</topology>
    </subcellularLocation>
</comment>
<dbReference type="InterPro" id="IPR017452">
    <property type="entry name" value="GPCR_Rhodpsn_7TM"/>
</dbReference>
<feature type="transmembrane region" description="Helical" evidence="8">
    <location>
        <begin position="383"/>
        <end position="403"/>
    </location>
</feature>
<dbReference type="GO" id="GO:0005886">
    <property type="term" value="C:plasma membrane"/>
    <property type="evidence" value="ECO:0007669"/>
    <property type="project" value="TreeGrafter"/>
</dbReference>
<keyword evidence="11" id="KW-1185">Reference proteome</keyword>
<dbReference type="AlphaFoldDB" id="A0AAD4MZI7"/>
<protein>
    <submittedName>
        <fullName evidence="10">7 transmembrane receptor (Rhodopsin family) domain-containing protein</fullName>
    </submittedName>
</protein>
<evidence type="ECO:0000256" key="2">
    <source>
        <dbReference type="ARBA" id="ARBA00022692"/>
    </source>
</evidence>
<dbReference type="Gene3D" id="1.20.1070.10">
    <property type="entry name" value="Rhodopsin 7-helix transmembrane proteins"/>
    <property type="match status" value="1"/>
</dbReference>
<dbReference type="SUPFAM" id="SSF81321">
    <property type="entry name" value="Family A G protein-coupled receptor-like"/>
    <property type="match status" value="1"/>
</dbReference>